<sequence>MKLLYKPRAWGKTTKLLKLAKKINGIVIVSTMHLKEQLIRIKKIDRDSCYSIFEVTRGALLGRSTTRPILIDDADKILEDLIGSTITLCTMTKD</sequence>
<reference evidence="1" key="1">
    <citation type="journal article" date="2015" name="Nature">
        <title>Complex archaea that bridge the gap between prokaryotes and eukaryotes.</title>
        <authorList>
            <person name="Spang A."/>
            <person name="Saw J.H."/>
            <person name="Jorgensen S.L."/>
            <person name="Zaremba-Niedzwiedzka K."/>
            <person name="Martijn J."/>
            <person name="Lind A.E."/>
            <person name="van Eijk R."/>
            <person name="Schleper C."/>
            <person name="Guy L."/>
            <person name="Ettema T.J."/>
        </authorList>
    </citation>
    <scope>NUCLEOTIDE SEQUENCE</scope>
</reference>
<evidence type="ECO:0000313" key="1">
    <source>
        <dbReference type="EMBL" id="KKL52726.1"/>
    </source>
</evidence>
<comment type="caution">
    <text evidence="1">The sequence shown here is derived from an EMBL/GenBank/DDBJ whole genome shotgun (WGS) entry which is preliminary data.</text>
</comment>
<protein>
    <submittedName>
        <fullName evidence="1">Uncharacterized protein</fullName>
    </submittedName>
</protein>
<dbReference type="EMBL" id="LAZR01031793">
    <property type="protein sequence ID" value="KKL52726.1"/>
    <property type="molecule type" value="Genomic_DNA"/>
</dbReference>
<accession>A0A0F9DG11</accession>
<organism evidence="1">
    <name type="scientific">marine sediment metagenome</name>
    <dbReference type="NCBI Taxonomy" id="412755"/>
    <lineage>
        <taxon>unclassified sequences</taxon>
        <taxon>metagenomes</taxon>
        <taxon>ecological metagenomes</taxon>
    </lineage>
</organism>
<proteinExistence type="predicted"/>
<name>A0A0F9DG11_9ZZZZ</name>
<gene>
    <name evidence="1" type="ORF">LCGC14_2282620</name>
</gene>
<dbReference type="AlphaFoldDB" id="A0A0F9DG11"/>